<organism evidence="1">
    <name type="scientific">uncultured Rubrobacteraceae bacterium</name>
    <dbReference type="NCBI Taxonomy" id="349277"/>
    <lineage>
        <taxon>Bacteria</taxon>
        <taxon>Bacillati</taxon>
        <taxon>Actinomycetota</taxon>
        <taxon>Rubrobacteria</taxon>
        <taxon>Rubrobacterales</taxon>
        <taxon>Rubrobacteraceae</taxon>
        <taxon>environmental samples</taxon>
    </lineage>
</organism>
<dbReference type="PANTHER" id="PTHR39186">
    <property type="entry name" value="DUF2071 FAMILY PROTEIN"/>
    <property type="match status" value="1"/>
</dbReference>
<dbReference type="AlphaFoldDB" id="A0A6J4QI47"/>
<dbReference type="PANTHER" id="PTHR39186:SF1">
    <property type="entry name" value="DUF2071 DOMAIN-CONTAINING PROTEIN"/>
    <property type="match status" value="1"/>
</dbReference>
<evidence type="ECO:0000313" key="1">
    <source>
        <dbReference type="EMBL" id="CAA9444125.1"/>
    </source>
</evidence>
<evidence type="ECO:0008006" key="2">
    <source>
        <dbReference type="Google" id="ProtNLM"/>
    </source>
</evidence>
<dbReference type="SUPFAM" id="SSF160104">
    <property type="entry name" value="Acetoacetate decarboxylase-like"/>
    <property type="match status" value="1"/>
</dbReference>
<reference evidence="1" key="1">
    <citation type="submission" date="2020-02" db="EMBL/GenBank/DDBJ databases">
        <authorList>
            <person name="Meier V. D."/>
        </authorList>
    </citation>
    <scope>NUCLEOTIDE SEQUENCE</scope>
    <source>
        <strain evidence="1">AVDCRST_MAG80</strain>
    </source>
</reference>
<protein>
    <recommendedName>
        <fullName evidence="2">DUF2071 domain-containing protein</fullName>
    </recommendedName>
</protein>
<dbReference type="EMBL" id="CADCVC010000139">
    <property type="protein sequence ID" value="CAA9444125.1"/>
    <property type="molecule type" value="Genomic_DNA"/>
</dbReference>
<sequence length="256" mass="29731">MPSSELEKVLSQTEHRPYPLPEGPWVLRMRWHDLLFMHWPVPEDWLRPLIPPALRLDTFDGLAWLGVVPFRMEDVRPRPLPGVPWLSNFPELNLRTYVTHEGKPGLWFFSLDAHNPVAVRLARATFGLPYFDAKMSCEVNDGEVRYRSVRTHKGAPPARFVGRYRPAGERFDSRPGTLENFLTERYCLYSAGVNGERRIRRGDIHHIVWPLQRAEAEVEDLEMTAQIGVELPETEPILHYARRLDVVAWPPKRIDS</sequence>
<name>A0A6J4QI47_9ACTN</name>
<proteinExistence type="predicted"/>
<dbReference type="InterPro" id="IPR023375">
    <property type="entry name" value="ADC_dom_sf"/>
</dbReference>
<dbReference type="Gene3D" id="2.40.400.10">
    <property type="entry name" value="Acetoacetate decarboxylase-like"/>
    <property type="match status" value="1"/>
</dbReference>
<dbReference type="Pfam" id="PF09844">
    <property type="entry name" value="DUF2071"/>
    <property type="match status" value="1"/>
</dbReference>
<accession>A0A6J4QI47</accession>
<dbReference type="InterPro" id="IPR018644">
    <property type="entry name" value="DUF2071"/>
</dbReference>
<gene>
    <name evidence="1" type="ORF">AVDCRST_MAG80-1604</name>
</gene>